<dbReference type="EMBL" id="JH817834">
    <property type="protein sequence ID" value="EKC35312.1"/>
    <property type="molecule type" value="Genomic_DNA"/>
</dbReference>
<organism evidence="1">
    <name type="scientific">Magallana gigas</name>
    <name type="common">Pacific oyster</name>
    <name type="synonym">Crassostrea gigas</name>
    <dbReference type="NCBI Taxonomy" id="29159"/>
    <lineage>
        <taxon>Eukaryota</taxon>
        <taxon>Metazoa</taxon>
        <taxon>Spiralia</taxon>
        <taxon>Lophotrochozoa</taxon>
        <taxon>Mollusca</taxon>
        <taxon>Bivalvia</taxon>
        <taxon>Autobranchia</taxon>
        <taxon>Pteriomorphia</taxon>
        <taxon>Ostreida</taxon>
        <taxon>Ostreoidea</taxon>
        <taxon>Ostreidae</taxon>
        <taxon>Magallana</taxon>
    </lineage>
</organism>
<dbReference type="AlphaFoldDB" id="K1QEH7"/>
<gene>
    <name evidence="1" type="ORF">CGI_10016793</name>
</gene>
<dbReference type="InParanoid" id="K1QEH7"/>
<evidence type="ECO:0000313" key="1">
    <source>
        <dbReference type="EMBL" id="EKC35312.1"/>
    </source>
</evidence>
<protein>
    <submittedName>
        <fullName evidence="1">Uncharacterized protein</fullName>
    </submittedName>
</protein>
<sequence>MPRSIQESELKSTKHQLKLQLCLPAKCGTVERRSDRAPPNIHNMRARRSLADTLYFNGKTIAINLSRDMESTMHAELKIANV</sequence>
<name>K1QEH7_MAGGI</name>
<reference evidence="1" key="1">
    <citation type="journal article" date="2012" name="Nature">
        <title>The oyster genome reveals stress adaptation and complexity of shell formation.</title>
        <authorList>
            <person name="Zhang G."/>
            <person name="Fang X."/>
            <person name="Guo X."/>
            <person name="Li L."/>
            <person name="Luo R."/>
            <person name="Xu F."/>
            <person name="Yang P."/>
            <person name="Zhang L."/>
            <person name="Wang X."/>
            <person name="Qi H."/>
            <person name="Xiong Z."/>
            <person name="Que H."/>
            <person name="Xie Y."/>
            <person name="Holland P.W."/>
            <person name="Paps J."/>
            <person name="Zhu Y."/>
            <person name="Wu F."/>
            <person name="Chen Y."/>
            <person name="Wang J."/>
            <person name="Peng C."/>
            <person name="Meng J."/>
            <person name="Yang L."/>
            <person name="Liu J."/>
            <person name="Wen B."/>
            <person name="Zhang N."/>
            <person name="Huang Z."/>
            <person name="Zhu Q."/>
            <person name="Feng Y."/>
            <person name="Mount A."/>
            <person name="Hedgecock D."/>
            <person name="Xu Z."/>
            <person name="Liu Y."/>
            <person name="Domazet-Loso T."/>
            <person name="Du Y."/>
            <person name="Sun X."/>
            <person name="Zhang S."/>
            <person name="Liu B."/>
            <person name="Cheng P."/>
            <person name="Jiang X."/>
            <person name="Li J."/>
            <person name="Fan D."/>
            <person name="Wang W."/>
            <person name="Fu W."/>
            <person name="Wang T."/>
            <person name="Wang B."/>
            <person name="Zhang J."/>
            <person name="Peng Z."/>
            <person name="Li Y."/>
            <person name="Li N."/>
            <person name="Wang J."/>
            <person name="Chen M."/>
            <person name="He Y."/>
            <person name="Tan F."/>
            <person name="Song X."/>
            <person name="Zheng Q."/>
            <person name="Huang R."/>
            <person name="Yang H."/>
            <person name="Du X."/>
            <person name="Chen L."/>
            <person name="Yang M."/>
            <person name="Gaffney P.M."/>
            <person name="Wang S."/>
            <person name="Luo L."/>
            <person name="She Z."/>
            <person name="Ming Y."/>
            <person name="Huang W."/>
            <person name="Zhang S."/>
            <person name="Huang B."/>
            <person name="Zhang Y."/>
            <person name="Qu T."/>
            <person name="Ni P."/>
            <person name="Miao G."/>
            <person name="Wang J."/>
            <person name="Wang Q."/>
            <person name="Steinberg C.E."/>
            <person name="Wang H."/>
            <person name="Li N."/>
            <person name="Qian L."/>
            <person name="Zhang G."/>
            <person name="Li Y."/>
            <person name="Yang H."/>
            <person name="Liu X."/>
            <person name="Wang J."/>
            <person name="Yin Y."/>
            <person name="Wang J."/>
        </authorList>
    </citation>
    <scope>NUCLEOTIDE SEQUENCE [LARGE SCALE GENOMIC DNA]</scope>
    <source>
        <strain evidence="1">05x7-T-G4-1.051#20</strain>
    </source>
</reference>
<accession>K1QEH7</accession>
<proteinExistence type="predicted"/>
<dbReference type="HOGENOM" id="CLU_2560526_0_0_1"/>